<dbReference type="Pfam" id="PF01808">
    <property type="entry name" value="AICARFT_IMPCHas"/>
    <property type="match status" value="1"/>
</dbReference>
<gene>
    <name evidence="6" type="ORF">A3F83_13380</name>
</gene>
<proteinExistence type="predicted"/>
<dbReference type="InterPro" id="IPR011607">
    <property type="entry name" value="MGS-like_dom"/>
</dbReference>
<dbReference type="PANTHER" id="PTHR11692:SF0">
    <property type="entry name" value="BIFUNCTIONAL PURINE BIOSYNTHESIS PROTEIN ATIC"/>
    <property type="match status" value="1"/>
</dbReference>
<dbReference type="PROSITE" id="PS51855">
    <property type="entry name" value="MGS"/>
    <property type="match status" value="1"/>
</dbReference>
<dbReference type="GO" id="GO:0005829">
    <property type="term" value="C:cytosol"/>
    <property type="evidence" value="ECO:0007669"/>
    <property type="project" value="TreeGrafter"/>
</dbReference>
<dbReference type="PANTHER" id="PTHR11692">
    <property type="entry name" value="BIFUNCTIONAL PURINE BIOSYNTHESIS PROTEIN PURH"/>
    <property type="match status" value="1"/>
</dbReference>
<dbReference type="SMART" id="SM00851">
    <property type="entry name" value="MGS"/>
    <property type="match status" value="1"/>
</dbReference>
<organism evidence="6 7">
    <name type="scientific">Candidatus Glassbacteria bacterium RIFCSPLOWO2_12_FULL_58_11</name>
    <dbReference type="NCBI Taxonomy" id="1817867"/>
    <lineage>
        <taxon>Bacteria</taxon>
        <taxon>Candidatus Glassiibacteriota</taxon>
    </lineage>
</organism>
<feature type="domain" description="MGS-like" evidence="5">
    <location>
        <begin position="1"/>
        <end position="149"/>
    </location>
</feature>
<dbReference type="GO" id="GO:0003937">
    <property type="term" value="F:IMP cyclohydrolase activity"/>
    <property type="evidence" value="ECO:0007669"/>
    <property type="project" value="InterPro"/>
</dbReference>
<evidence type="ECO:0000259" key="5">
    <source>
        <dbReference type="PROSITE" id="PS51855"/>
    </source>
</evidence>
<accession>A0A1F5YMC6</accession>
<sequence length="201" mass="22107">MNLIKIKRVLISVSDKEGVSDLAGVLSSYGVEILSTGGTAAHLAGQGIKLRSVDEFTGHPEILDGRVKTLHPKVHGALLARRDLADHMRQCRELGIELIDMVVVNLYPFEKTVARKDVSLQEAVEQIDIGGPSMLRSAAKNFQSVAVVTSPDQYAEVIDQLKKNDGSLNLELRLKLALAVFKRTSQYDRTILDYLQGVKLD</sequence>
<dbReference type="EMBL" id="MFIX01000223">
    <property type="protein sequence ID" value="OGG01117.1"/>
    <property type="molecule type" value="Genomic_DNA"/>
</dbReference>
<evidence type="ECO:0000256" key="3">
    <source>
        <dbReference type="ARBA" id="ARBA00022801"/>
    </source>
</evidence>
<dbReference type="FunFam" id="3.40.50.1380:FF:000001">
    <property type="entry name" value="Bifunctional purine biosynthesis protein PurH"/>
    <property type="match status" value="1"/>
</dbReference>
<evidence type="ECO:0000256" key="4">
    <source>
        <dbReference type="ARBA" id="ARBA00023268"/>
    </source>
</evidence>
<dbReference type="CDD" id="cd01421">
    <property type="entry name" value="IMPCH"/>
    <property type="match status" value="1"/>
</dbReference>
<dbReference type="InterPro" id="IPR036914">
    <property type="entry name" value="MGS-like_dom_sf"/>
</dbReference>
<evidence type="ECO:0000256" key="2">
    <source>
        <dbReference type="ARBA" id="ARBA00022755"/>
    </source>
</evidence>
<keyword evidence="2" id="KW-0658">Purine biosynthesis</keyword>
<dbReference type="GO" id="GO:0006189">
    <property type="term" value="P:'de novo' IMP biosynthetic process"/>
    <property type="evidence" value="ECO:0007669"/>
    <property type="project" value="TreeGrafter"/>
</dbReference>
<dbReference type="Gene3D" id="3.40.50.1380">
    <property type="entry name" value="Methylglyoxal synthase-like domain"/>
    <property type="match status" value="1"/>
</dbReference>
<evidence type="ECO:0000313" key="7">
    <source>
        <dbReference type="Proteomes" id="UP000179129"/>
    </source>
</evidence>
<dbReference type="SUPFAM" id="SSF52335">
    <property type="entry name" value="Methylglyoxal synthase-like"/>
    <property type="match status" value="1"/>
</dbReference>
<evidence type="ECO:0000256" key="1">
    <source>
        <dbReference type="ARBA" id="ARBA00022679"/>
    </source>
</evidence>
<dbReference type="AlphaFoldDB" id="A0A1F5YMC6"/>
<keyword evidence="3" id="KW-0378">Hydrolase</keyword>
<dbReference type="Pfam" id="PF02142">
    <property type="entry name" value="MGS"/>
    <property type="match status" value="1"/>
</dbReference>
<keyword evidence="1" id="KW-0808">Transferase</keyword>
<name>A0A1F5YMC6_9BACT</name>
<dbReference type="STRING" id="1817867.A3F83_13380"/>
<reference evidence="6 7" key="1">
    <citation type="journal article" date="2016" name="Nat. Commun.">
        <title>Thousands of microbial genomes shed light on interconnected biogeochemical processes in an aquifer system.</title>
        <authorList>
            <person name="Anantharaman K."/>
            <person name="Brown C.T."/>
            <person name="Hug L.A."/>
            <person name="Sharon I."/>
            <person name="Castelle C.J."/>
            <person name="Probst A.J."/>
            <person name="Thomas B.C."/>
            <person name="Singh A."/>
            <person name="Wilkins M.J."/>
            <person name="Karaoz U."/>
            <person name="Brodie E.L."/>
            <person name="Williams K.H."/>
            <person name="Hubbard S.S."/>
            <person name="Banfield J.F."/>
        </authorList>
    </citation>
    <scope>NUCLEOTIDE SEQUENCE [LARGE SCALE GENOMIC DNA]</scope>
</reference>
<dbReference type="Proteomes" id="UP000179129">
    <property type="component" value="Unassembled WGS sequence"/>
</dbReference>
<keyword evidence="4" id="KW-0511">Multifunctional enzyme</keyword>
<protein>
    <recommendedName>
        <fullName evidence="5">MGS-like domain-containing protein</fullName>
    </recommendedName>
</protein>
<dbReference type="GO" id="GO:0004643">
    <property type="term" value="F:phosphoribosylaminoimidazolecarboxamide formyltransferase activity"/>
    <property type="evidence" value="ECO:0007669"/>
    <property type="project" value="InterPro"/>
</dbReference>
<dbReference type="InterPro" id="IPR002695">
    <property type="entry name" value="PurH-like"/>
</dbReference>
<comment type="caution">
    <text evidence="6">The sequence shown here is derived from an EMBL/GenBank/DDBJ whole genome shotgun (WGS) entry which is preliminary data.</text>
</comment>
<evidence type="ECO:0000313" key="6">
    <source>
        <dbReference type="EMBL" id="OGG01117.1"/>
    </source>
</evidence>